<feature type="transmembrane region" description="Helical" evidence="8">
    <location>
        <begin position="47"/>
        <end position="69"/>
    </location>
</feature>
<dbReference type="PRINTS" id="PR01315">
    <property type="entry name" value="BATTENIN"/>
</dbReference>
<proteinExistence type="inferred from homology"/>
<feature type="transmembrane region" description="Helical" evidence="8">
    <location>
        <begin position="360"/>
        <end position="379"/>
    </location>
</feature>
<comment type="similarity">
    <text evidence="2 8">Belongs to the battenin family.</text>
</comment>
<evidence type="ECO:0000256" key="8">
    <source>
        <dbReference type="RuleBase" id="RU361113"/>
    </source>
</evidence>
<dbReference type="InterPro" id="IPR036259">
    <property type="entry name" value="MFS_trans_sf"/>
</dbReference>
<name>A0A8H3Z6I3_VENIN</name>
<feature type="transmembrane region" description="Helical" evidence="8">
    <location>
        <begin position="189"/>
        <end position="208"/>
    </location>
</feature>
<feature type="transmembrane region" description="Helical" evidence="8">
    <location>
        <begin position="266"/>
        <end position="292"/>
    </location>
</feature>
<evidence type="ECO:0000256" key="4">
    <source>
        <dbReference type="ARBA" id="ARBA00022692"/>
    </source>
</evidence>
<feature type="transmembrane region" description="Helical" evidence="8">
    <location>
        <begin position="128"/>
        <end position="152"/>
    </location>
</feature>
<feature type="transmembrane region" description="Helical" evidence="8">
    <location>
        <begin position="312"/>
        <end position="328"/>
    </location>
</feature>
<comment type="subcellular location">
    <subcellularLocation>
        <location evidence="1">Endomembrane system</location>
        <topology evidence="1">Multi-pass membrane protein</topology>
    </subcellularLocation>
    <subcellularLocation>
        <location evidence="8">Vacuole membrane</location>
        <topology evidence="8">Multi-pass membrane protein</topology>
    </subcellularLocation>
</comment>
<feature type="transmembrane region" description="Helical" evidence="8">
    <location>
        <begin position="159"/>
        <end position="177"/>
    </location>
</feature>
<keyword evidence="5" id="KW-0029">Amino-acid transport</keyword>
<dbReference type="PANTHER" id="PTHR10981">
    <property type="entry name" value="BATTENIN"/>
    <property type="match status" value="1"/>
</dbReference>
<organism evidence="10 11">
    <name type="scientific">Venturia inaequalis</name>
    <name type="common">Apple scab fungus</name>
    <dbReference type="NCBI Taxonomy" id="5025"/>
    <lineage>
        <taxon>Eukaryota</taxon>
        <taxon>Fungi</taxon>
        <taxon>Dikarya</taxon>
        <taxon>Ascomycota</taxon>
        <taxon>Pezizomycotina</taxon>
        <taxon>Dothideomycetes</taxon>
        <taxon>Pleosporomycetidae</taxon>
        <taxon>Venturiales</taxon>
        <taxon>Venturiaceae</taxon>
        <taxon>Venturia</taxon>
    </lineage>
</organism>
<comment type="caution">
    <text evidence="10">The sequence shown here is derived from an EMBL/GenBank/DDBJ whole genome shotgun (WGS) entry which is preliminary data.</text>
</comment>
<feature type="transmembrane region" description="Helical" evidence="8">
    <location>
        <begin position="335"/>
        <end position="354"/>
    </location>
</feature>
<dbReference type="GO" id="GO:0051453">
    <property type="term" value="P:regulation of intracellular pH"/>
    <property type="evidence" value="ECO:0007669"/>
    <property type="project" value="TreeGrafter"/>
</dbReference>
<dbReference type="EMBL" id="WNWS01000076">
    <property type="protein sequence ID" value="KAE9982377.1"/>
    <property type="molecule type" value="Genomic_DNA"/>
</dbReference>
<feature type="compositionally biased region" description="Basic and acidic residues" evidence="9">
    <location>
        <begin position="218"/>
        <end position="233"/>
    </location>
</feature>
<feature type="transmembrane region" description="Helical" evidence="8">
    <location>
        <begin position="75"/>
        <end position="95"/>
    </location>
</feature>
<keyword evidence="3" id="KW-0813">Transport</keyword>
<evidence type="ECO:0000256" key="2">
    <source>
        <dbReference type="ARBA" id="ARBA00007467"/>
    </source>
</evidence>
<keyword evidence="4 8" id="KW-0812">Transmembrane</keyword>
<dbReference type="InterPro" id="IPR003492">
    <property type="entry name" value="Battenin_disease_Cln3"/>
</dbReference>
<sequence length="432" mass="46848">MEKRPSSSQAVTDGVPIVETELESTGHDQGSLKDGWRAWFQKDVISFFFLGLIIAFPTMLVSTGANAMFPGVTGAFGVSLSCTAAVTAFTTPLFLHHINLHLRVVISLTASVLGMIVCTLGRGSTGPVIGTCLAGSVYAFSTNAYLAIAAFYDPKTVRAFSSGSGFAVVFGPGVYIALMRGLNKDWRKTYLVCLPFLLVQVMIWWLLLSKEGRRAAERSRQETKSKQFQRDAESVSVEPSQETAGAPEASGFGPGKTRLGLFLKTILPVYVLPLVACTLLGIFALFGLAPIFQEKATFKNAPEGNLSYEISFLLYGSAQFLFSMLSTIRTMSNVWLWALAQCVLVGMSIVQLFHPFFTYYGVWLVFIFFIGGVVGGSVTNTNEKISVDFHNRGEPRDVRSFAMSYGGLGNFGGDALGGGLAILAERMVLRSR</sequence>
<evidence type="ECO:0000313" key="10">
    <source>
        <dbReference type="EMBL" id="KAE9982377.1"/>
    </source>
</evidence>
<dbReference type="SUPFAM" id="SSF103473">
    <property type="entry name" value="MFS general substrate transporter"/>
    <property type="match status" value="1"/>
</dbReference>
<dbReference type="AlphaFoldDB" id="A0A8H3Z6I3"/>
<dbReference type="GO" id="GO:0012505">
    <property type="term" value="C:endomembrane system"/>
    <property type="evidence" value="ECO:0007669"/>
    <property type="project" value="UniProtKB-SubCell"/>
</dbReference>
<keyword evidence="6 8" id="KW-1133">Transmembrane helix</keyword>
<evidence type="ECO:0000256" key="9">
    <source>
        <dbReference type="SAM" id="MobiDB-lite"/>
    </source>
</evidence>
<dbReference type="Gene3D" id="1.20.1250.20">
    <property type="entry name" value="MFS general substrate transporter like domains"/>
    <property type="match status" value="1"/>
</dbReference>
<dbReference type="OrthoDB" id="5356721at2759"/>
<reference evidence="10 11" key="1">
    <citation type="submission" date="2018-12" db="EMBL/GenBank/DDBJ databases">
        <title>Venturia inaequalis Genome Resource.</title>
        <authorList>
            <person name="Lichtner F.J."/>
        </authorList>
    </citation>
    <scope>NUCLEOTIDE SEQUENCE [LARGE SCALE GENOMIC DNA]</scope>
    <source>
        <strain evidence="10 11">120213</strain>
    </source>
</reference>
<evidence type="ECO:0000256" key="7">
    <source>
        <dbReference type="ARBA" id="ARBA00023136"/>
    </source>
</evidence>
<feature type="transmembrane region" description="Helical" evidence="8">
    <location>
        <begin position="102"/>
        <end position="122"/>
    </location>
</feature>
<dbReference type="GO" id="GO:0006865">
    <property type="term" value="P:amino acid transport"/>
    <property type="evidence" value="ECO:0007669"/>
    <property type="project" value="UniProtKB-KW"/>
</dbReference>
<dbReference type="Proteomes" id="UP000447873">
    <property type="component" value="Unassembled WGS sequence"/>
</dbReference>
<evidence type="ECO:0000256" key="5">
    <source>
        <dbReference type="ARBA" id="ARBA00022970"/>
    </source>
</evidence>
<gene>
    <name evidence="10" type="ORF">EG328_010911</name>
</gene>
<protein>
    <recommendedName>
        <fullName evidence="8">Protein BTN</fullName>
    </recommendedName>
</protein>
<evidence type="ECO:0000256" key="1">
    <source>
        <dbReference type="ARBA" id="ARBA00004127"/>
    </source>
</evidence>
<keyword evidence="7 8" id="KW-0472">Membrane</keyword>
<dbReference type="GO" id="GO:0005774">
    <property type="term" value="C:vacuolar membrane"/>
    <property type="evidence" value="ECO:0007669"/>
    <property type="project" value="UniProtKB-SubCell"/>
</dbReference>
<feature type="region of interest" description="Disordered" evidence="9">
    <location>
        <begin position="218"/>
        <end position="251"/>
    </location>
</feature>
<accession>A0A8H3Z6I3</accession>
<keyword evidence="8" id="KW-0926">Vacuole</keyword>
<dbReference type="Pfam" id="PF02487">
    <property type="entry name" value="CLN3"/>
    <property type="match status" value="1"/>
</dbReference>
<evidence type="ECO:0000313" key="11">
    <source>
        <dbReference type="Proteomes" id="UP000447873"/>
    </source>
</evidence>
<evidence type="ECO:0000256" key="6">
    <source>
        <dbReference type="ARBA" id="ARBA00022989"/>
    </source>
</evidence>
<evidence type="ECO:0000256" key="3">
    <source>
        <dbReference type="ARBA" id="ARBA00022448"/>
    </source>
</evidence>
<dbReference type="PANTHER" id="PTHR10981:SF0">
    <property type="entry name" value="BATTENIN"/>
    <property type="match status" value="1"/>
</dbReference>